<name>A0ABV9MRS8_9ENTE</name>
<evidence type="ECO:0000256" key="1">
    <source>
        <dbReference type="ARBA" id="ARBA00022723"/>
    </source>
</evidence>
<evidence type="ECO:0000259" key="2">
    <source>
        <dbReference type="PROSITE" id="PS50846"/>
    </source>
</evidence>
<proteinExistence type="predicted"/>
<dbReference type="PROSITE" id="PS50846">
    <property type="entry name" value="HMA_2"/>
    <property type="match status" value="1"/>
</dbReference>
<dbReference type="Gene3D" id="3.30.70.100">
    <property type="match status" value="1"/>
</dbReference>
<comment type="caution">
    <text evidence="3">The sequence shown here is derived from an EMBL/GenBank/DDBJ whole genome shotgun (WGS) entry which is preliminary data.</text>
</comment>
<dbReference type="InterPro" id="IPR036163">
    <property type="entry name" value="HMA_dom_sf"/>
</dbReference>
<dbReference type="InterPro" id="IPR006121">
    <property type="entry name" value="HMA_dom"/>
</dbReference>
<dbReference type="EMBL" id="JBHSGS010000015">
    <property type="protein sequence ID" value="MFC4718697.1"/>
    <property type="molecule type" value="Genomic_DNA"/>
</dbReference>
<gene>
    <name evidence="3" type="ORF">ACFO5I_02930</name>
</gene>
<evidence type="ECO:0000313" key="4">
    <source>
        <dbReference type="Proteomes" id="UP001595969"/>
    </source>
</evidence>
<keyword evidence="1" id="KW-0479">Metal-binding</keyword>
<dbReference type="InterPro" id="IPR017969">
    <property type="entry name" value="Heavy-metal-associated_CS"/>
</dbReference>
<dbReference type="RefSeq" id="WP_204653998.1">
    <property type="nucleotide sequence ID" value="NZ_JAFBFD010000017.1"/>
</dbReference>
<dbReference type="Pfam" id="PF00403">
    <property type="entry name" value="HMA"/>
    <property type="match status" value="1"/>
</dbReference>
<reference evidence="4" key="1">
    <citation type="journal article" date="2019" name="Int. J. Syst. Evol. Microbiol.">
        <title>The Global Catalogue of Microorganisms (GCM) 10K type strain sequencing project: providing services to taxonomists for standard genome sequencing and annotation.</title>
        <authorList>
            <consortium name="The Broad Institute Genomics Platform"/>
            <consortium name="The Broad Institute Genome Sequencing Center for Infectious Disease"/>
            <person name="Wu L."/>
            <person name="Ma J."/>
        </authorList>
    </citation>
    <scope>NUCLEOTIDE SEQUENCE [LARGE SCALE GENOMIC DNA]</scope>
    <source>
        <strain evidence="4">CGMCC 1.19032</strain>
    </source>
</reference>
<keyword evidence="4" id="KW-1185">Reference proteome</keyword>
<feature type="domain" description="HMA" evidence="2">
    <location>
        <begin position="1"/>
        <end position="67"/>
    </location>
</feature>
<dbReference type="Proteomes" id="UP001595969">
    <property type="component" value="Unassembled WGS sequence"/>
</dbReference>
<dbReference type="SUPFAM" id="SSF55008">
    <property type="entry name" value="HMA, heavy metal-associated domain"/>
    <property type="match status" value="1"/>
</dbReference>
<dbReference type="PROSITE" id="PS01047">
    <property type="entry name" value="HMA_1"/>
    <property type="match status" value="1"/>
</dbReference>
<protein>
    <submittedName>
        <fullName evidence="3">Heavy-metal-associated domain-containing protein</fullName>
    </submittedName>
</protein>
<sequence length="69" mass="7770">MEQIYFVENMKCQGCVSNIRQAVTELVGVESFSADLPEKLVTVTFDEKRIDEQQVLTAIQSAGYQAQLK</sequence>
<organism evidence="3 4">
    <name type="scientific">Enterococcus lemanii</name>
    <dbReference type="NCBI Taxonomy" id="1159752"/>
    <lineage>
        <taxon>Bacteria</taxon>
        <taxon>Bacillati</taxon>
        <taxon>Bacillota</taxon>
        <taxon>Bacilli</taxon>
        <taxon>Lactobacillales</taxon>
        <taxon>Enterococcaceae</taxon>
        <taxon>Enterococcus</taxon>
    </lineage>
</organism>
<evidence type="ECO:0000313" key="3">
    <source>
        <dbReference type="EMBL" id="MFC4718697.1"/>
    </source>
</evidence>
<dbReference type="CDD" id="cd00371">
    <property type="entry name" value="HMA"/>
    <property type="match status" value="1"/>
</dbReference>
<accession>A0ABV9MRS8</accession>